<comment type="caution">
    <text evidence="1">The sequence shown here is derived from an EMBL/GenBank/DDBJ whole genome shotgun (WGS) entry which is preliminary data.</text>
</comment>
<dbReference type="Proteomes" id="UP000033924">
    <property type="component" value="Unassembled WGS sequence"/>
</dbReference>
<dbReference type="AlphaFoldDB" id="A0A0M2KBD1"/>
<name>A0A0M2KBD1_9GAMM</name>
<organism evidence="1 2">
    <name type="scientific">Erwinia tracheiphila</name>
    <dbReference type="NCBI Taxonomy" id="65700"/>
    <lineage>
        <taxon>Bacteria</taxon>
        <taxon>Pseudomonadati</taxon>
        <taxon>Pseudomonadota</taxon>
        <taxon>Gammaproteobacteria</taxon>
        <taxon>Enterobacterales</taxon>
        <taxon>Erwiniaceae</taxon>
        <taxon>Erwinia</taxon>
    </lineage>
</organism>
<dbReference type="STRING" id="65700.SY86_02220"/>
<proteinExistence type="predicted"/>
<dbReference type="RefSeq" id="WP_040465797.1">
    <property type="nucleotide sequence ID" value="NZ_CP089932.1"/>
</dbReference>
<gene>
    <name evidence="1" type="ORF">SY86_02220</name>
</gene>
<evidence type="ECO:0000313" key="2">
    <source>
        <dbReference type="Proteomes" id="UP000033924"/>
    </source>
</evidence>
<sequence length="114" mass="12873">MYIFSISMAFADQVSIRKITEVKINETGKSKDGSGNVKNGWLAFKITEKDVRGFFSEAYPVPLNFNIHERYSPCYAKGTIEFSNNTRGKWKISSIGGGTLRWDTGDVVTLFYNN</sequence>
<dbReference type="EMBL" id="JXNU01000003">
    <property type="protein sequence ID" value="KKF34543.1"/>
    <property type="molecule type" value="Genomic_DNA"/>
</dbReference>
<reference evidence="1 2" key="1">
    <citation type="submission" date="2015-01" db="EMBL/GenBank/DDBJ databases">
        <title>Erwinia tracheiphila.</title>
        <authorList>
            <person name="Shapiro L.R."/>
        </authorList>
    </citation>
    <scope>NUCLEOTIDE SEQUENCE [LARGE SCALE GENOMIC DNA]</scope>
    <source>
        <strain evidence="1 2">BuffGH</strain>
    </source>
</reference>
<accession>A0A0M2KBD1</accession>
<dbReference type="PATRIC" id="fig|65700.7.peg.543"/>
<keyword evidence="2" id="KW-1185">Reference proteome</keyword>
<evidence type="ECO:0000313" key="1">
    <source>
        <dbReference type="EMBL" id="KKF34543.1"/>
    </source>
</evidence>
<protein>
    <submittedName>
        <fullName evidence="1">Uncharacterized protein</fullName>
    </submittedName>
</protein>